<protein>
    <submittedName>
        <fullName evidence="5">ATP-binding cassette domain-containing protein</fullName>
    </submittedName>
</protein>
<dbReference type="InterPro" id="IPR027417">
    <property type="entry name" value="P-loop_NTPase"/>
</dbReference>
<accession>A0A7K1KLS1</accession>
<organism evidence="5 6">
    <name type="scientific">Pseudodesulfovibrio alkaliphilus</name>
    <dbReference type="NCBI Taxonomy" id="2661613"/>
    <lineage>
        <taxon>Bacteria</taxon>
        <taxon>Pseudomonadati</taxon>
        <taxon>Thermodesulfobacteriota</taxon>
        <taxon>Desulfovibrionia</taxon>
        <taxon>Desulfovibrionales</taxon>
        <taxon>Desulfovibrionaceae</taxon>
    </lineage>
</organism>
<keyword evidence="6" id="KW-1185">Reference proteome</keyword>
<comment type="caution">
    <text evidence="5">The sequence shown here is derived from an EMBL/GenBank/DDBJ whole genome shotgun (WGS) entry which is preliminary data.</text>
</comment>
<dbReference type="Pfam" id="PF00005">
    <property type="entry name" value="ABC_tran"/>
    <property type="match status" value="1"/>
</dbReference>
<dbReference type="GO" id="GO:0055085">
    <property type="term" value="P:transmembrane transport"/>
    <property type="evidence" value="ECO:0007669"/>
    <property type="project" value="InterPro"/>
</dbReference>
<name>A0A7K1KLS1_9BACT</name>
<keyword evidence="1" id="KW-0813">Transport</keyword>
<evidence type="ECO:0000313" key="6">
    <source>
        <dbReference type="Proteomes" id="UP000461162"/>
    </source>
</evidence>
<dbReference type="PROSITE" id="PS50893">
    <property type="entry name" value="ABC_TRANSPORTER_2"/>
    <property type="match status" value="1"/>
</dbReference>
<dbReference type="Gene3D" id="3.40.50.300">
    <property type="entry name" value="P-loop containing nucleotide triphosphate hydrolases"/>
    <property type="match status" value="1"/>
</dbReference>
<dbReference type="SMART" id="SM00382">
    <property type="entry name" value="AAA"/>
    <property type="match status" value="1"/>
</dbReference>
<dbReference type="AlphaFoldDB" id="A0A7K1KLS1"/>
<evidence type="ECO:0000256" key="3">
    <source>
        <dbReference type="ARBA" id="ARBA00022840"/>
    </source>
</evidence>
<sequence>MTKPLISLFNVRQRYADRTVLSVDRLDIRPGSIVGLAGPNGSGKSTLLRLLAFLESPASGTMTFEGSPAAASPGPVHRQVTLLVQEPYLLRRSVFGNVAYGLKVRGREDPTKRVFSALESVGLNPERFARRQWFELSGGEAQRVALAARLVLRPRALLMDEPTASLDASSAALVRKAALAARDTFGTALVIASHDMAWLHAVSDHVLRIENGRIIDTETLKPNEE</sequence>
<dbReference type="InterPro" id="IPR015856">
    <property type="entry name" value="ABC_transpr_CbiO/EcfA_su"/>
</dbReference>
<feature type="domain" description="ABC transporter" evidence="4">
    <location>
        <begin position="6"/>
        <end position="225"/>
    </location>
</feature>
<keyword evidence="2" id="KW-0547">Nucleotide-binding</keyword>
<dbReference type="GO" id="GO:0016020">
    <property type="term" value="C:membrane"/>
    <property type="evidence" value="ECO:0007669"/>
    <property type="project" value="InterPro"/>
</dbReference>
<evidence type="ECO:0000256" key="1">
    <source>
        <dbReference type="ARBA" id="ARBA00022448"/>
    </source>
</evidence>
<gene>
    <name evidence="5" type="ORF">GKC30_05200</name>
</gene>
<dbReference type="CDD" id="cd03225">
    <property type="entry name" value="ABC_cobalt_CbiO_domain1"/>
    <property type="match status" value="1"/>
</dbReference>
<dbReference type="PANTHER" id="PTHR43423">
    <property type="entry name" value="ABC TRANSPORTER I FAMILY MEMBER 17"/>
    <property type="match status" value="1"/>
</dbReference>
<dbReference type="EMBL" id="WODC01000002">
    <property type="protein sequence ID" value="MUM77024.1"/>
    <property type="molecule type" value="Genomic_DNA"/>
</dbReference>
<dbReference type="GO" id="GO:0016887">
    <property type="term" value="F:ATP hydrolysis activity"/>
    <property type="evidence" value="ECO:0007669"/>
    <property type="project" value="InterPro"/>
</dbReference>
<dbReference type="InterPro" id="IPR003439">
    <property type="entry name" value="ABC_transporter-like_ATP-bd"/>
</dbReference>
<dbReference type="InterPro" id="IPR003593">
    <property type="entry name" value="AAA+_ATPase"/>
</dbReference>
<keyword evidence="3 5" id="KW-0067">ATP-binding</keyword>
<dbReference type="PANTHER" id="PTHR43423:SF1">
    <property type="entry name" value="ABC TRANSPORTER I FAMILY MEMBER 17"/>
    <property type="match status" value="1"/>
</dbReference>
<dbReference type="SUPFAM" id="SSF52540">
    <property type="entry name" value="P-loop containing nucleoside triphosphate hydrolases"/>
    <property type="match status" value="1"/>
</dbReference>
<dbReference type="RefSeq" id="WP_155932745.1">
    <property type="nucleotide sequence ID" value="NZ_WODC01000002.1"/>
</dbReference>
<dbReference type="GO" id="GO:0005524">
    <property type="term" value="F:ATP binding"/>
    <property type="evidence" value="ECO:0007669"/>
    <property type="project" value="UniProtKB-KW"/>
</dbReference>
<proteinExistence type="predicted"/>
<reference evidence="5 6" key="1">
    <citation type="submission" date="2019-11" db="EMBL/GenBank/DDBJ databases">
        <title>Pseudodesulfovibrio alkaliphilus, sp. nov., an alkaliphilic sulfate-reducing bacteria from mud volcano of Taman peninsula, Russia.</title>
        <authorList>
            <person name="Frolova A."/>
            <person name="Merkel A.Y."/>
            <person name="Slobodkin A.I."/>
        </authorList>
    </citation>
    <scope>NUCLEOTIDE SEQUENCE [LARGE SCALE GENOMIC DNA]</scope>
    <source>
        <strain evidence="5 6">F-1</strain>
    </source>
</reference>
<evidence type="ECO:0000259" key="4">
    <source>
        <dbReference type="PROSITE" id="PS50893"/>
    </source>
</evidence>
<evidence type="ECO:0000256" key="2">
    <source>
        <dbReference type="ARBA" id="ARBA00022741"/>
    </source>
</evidence>
<evidence type="ECO:0000313" key="5">
    <source>
        <dbReference type="EMBL" id="MUM77024.1"/>
    </source>
</evidence>
<dbReference type="Proteomes" id="UP000461162">
    <property type="component" value="Unassembled WGS sequence"/>
</dbReference>